<keyword evidence="1" id="KW-1133">Transmembrane helix</keyword>
<dbReference type="Proteomes" id="UP000265489">
    <property type="component" value="Unassembled WGS sequence"/>
</dbReference>
<protein>
    <recommendedName>
        <fullName evidence="2">VanZ-like domain-containing protein</fullName>
    </recommendedName>
</protein>
<name>A0A395W8X1_9FIRM</name>
<proteinExistence type="predicted"/>
<dbReference type="RefSeq" id="WP_118325861.1">
    <property type="nucleotide sequence ID" value="NZ_CATXNH010000009.1"/>
</dbReference>
<evidence type="ECO:0000256" key="1">
    <source>
        <dbReference type="SAM" id="Phobius"/>
    </source>
</evidence>
<dbReference type="InterPro" id="IPR006976">
    <property type="entry name" value="VanZ-like"/>
</dbReference>
<accession>A0A395W8X1</accession>
<evidence type="ECO:0000313" key="4">
    <source>
        <dbReference type="Proteomes" id="UP000265489"/>
    </source>
</evidence>
<evidence type="ECO:0000259" key="2">
    <source>
        <dbReference type="Pfam" id="PF04892"/>
    </source>
</evidence>
<keyword evidence="1" id="KW-0472">Membrane</keyword>
<gene>
    <name evidence="3" type="ORF">DWW32_11655</name>
</gene>
<keyword evidence="1" id="KW-0812">Transmembrane</keyword>
<feature type="transmembrane region" description="Helical" evidence="1">
    <location>
        <begin position="161"/>
        <end position="177"/>
    </location>
</feature>
<dbReference type="AlphaFoldDB" id="A0A395W8X1"/>
<sequence>MKNWRYLILSLVLSLFIHYYVTAVLMEIFGMGWYPIQFVVWCIELVVIYDALMFFTKNWNVKHRAMFFFVYYLFLIIALLIRYDQGISIIQLNPFACLREIYYGSWTEWIVFAFNIGYFMFMPWVNGLFISSNKENFIVSVFIGFLCECLQLIFHRGVFDLGDISLYVVGILLGIYVKEKYHVHLKEKSEVHDN</sequence>
<feature type="transmembrane region" description="Helical" evidence="1">
    <location>
        <begin position="65"/>
        <end position="83"/>
    </location>
</feature>
<feature type="transmembrane region" description="Helical" evidence="1">
    <location>
        <begin position="33"/>
        <end position="53"/>
    </location>
</feature>
<reference evidence="3 4" key="1">
    <citation type="submission" date="2018-08" db="EMBL/GenBank/DDBJ databases">
        <title>A genome reference for cultivated species of the human gut microbiota.</title>
        <authorList>
            <person name="Zou Y."/>
            <person name="Xue W."/>
            <person name="Luo G."/>
        </authorList>
    </citation>
    <scope>NUCLEOTIDE SEQUENCE [LARGE SCALE GENOMIC DNA]</scope>
    <source>
        <strain evidence="3 4">AF15-20</strain>
    </source>
</reference>
<comment type="caution">
    <text evidence="3">The sequence shown here is derived from an EMBL/GenBank/DDBJ whole genome shotgun (WGS) entry which is preliminary data.</text>
</comment>
<feature type="domain" description="VanZ-like" evidence="2">
    <location>
        <begin position="68"/>
        <end position="176"/>
    </location>
</feature>
<dbReference type="Pfam" id="PF04892">
    <property type="entry name" value="VanZ"/>
    <property type="match status" value="1"/>
</dbReference>
<evidence type="ECO:0000313" key="3">
    <source>
        <dbReference type="EMBL" id="RGU89337.1"/>
    </source>
</evidence>
<dbReference type="GeneID" id="66580540"/>
<feature type="transmembrane region" description="Helical" evidence="1">
    <location>
        <begin position="137"/>
        <end position="155"/>
    </location>
</feature>
<dbReference type="EMBL" id="QRYQ01000031">
    <property type="protein sequence ID" value="RGU89337.1"/>
    <property type="molecule type" value="Genomic_DNA"/>
</dbReference>
<organism evidence="3 4">
    <name type="scientific">Holdemanella biformis</name>
    <dbReference type="NCBI Taxonomy" id="1735"/>
    <lineage>
        <taxon>Bacteria</taxon>
        <taxon>Bacillati</taxon>
        <taxon>Bacillota</taxon>
        <taxon>Erysipelotrichia</taxon>
        <taxon>Erysipelotrichales</taxon>
        <taxon>Erysipelotrichaceae</taxon>
        <taxon>Holdemanella</taxon>
    </lineage>
</organism>
<feature type="transmembrane region" description="Helical" evidence="1">
    <location>
        <begin position="103"/>
        <end position="125"/>
    </location>
</feature>